<name>A0A931DB09_9MICC</name>
<accession>A0A931DB09</accession>
<evidence type="ECO:0000256" key="2">
    <source>
        <dbReference type="ARBA" id="ARBA00022448"/>
    </source>
</evidence>
<gene>
    <name evidence="4" type="ORF">IW252_001934</name>
</gene>
<dbReference type="PROSITE" id="PS51257">
    <property type="entry name" value="PROKAR_LIPOPROTEIN"/>
    <property type="match status" value="1"/>
</dbReference>
<evidence type="ECO:0000313" key="4">
    <source>
        <dbReference type="EMBL" id="MBG6085167.1"/>
    </source>
</evidence>
<feature type="signal peptide" evidence="3">
    <location>
        <begin position="1"/>
        <end position="21"/>
    </location>
</feature>
<keyword evidence="2" id="KW-0813">Transport</keyword>
<feature type="chain" id="PRO_5036928006" evidence="3">
    <location>
        <begin position="22"/>
        <end position="445"/>
    </location>
</feature>
<proteinExistence type="inferred from homology"/>
<dbReference type="PANTHER" id="PTHR43649">
    <property type="entry name" value="ARABINOSE-BINDING PROTEIN-RELATED"/>
    <property type="match status" value="1"/>
</dbReference>
<evidence type="ECO:0000256" key="3">
    <source>
        <dbReference type="SAM" id="SignalP"/>
    </source>
</evidence>
<dbReference type="EMBL" id="JADOTZ010000001">
    <property type="protein sequence ID" value="MBG6085167.1"/>
    <property type="molecule type" value="Genomic_DNA"/>
</dbReference>
<organism evidence="4 5">
    <name type="scientific">Zhihengliuella flava</name>
    <dbReference type="NCBI Taxonomy" id="1285193"/>
    <lineage>
        <taxon>Bacteria</taxon>
        <taxon>Bacillati</taxon>
        <taxon>Actinomycetota</taxon>
        <taxon>Actinomycetes</taxon>
        <taxon>Micrococcales</taxon>
        <taxon>Micrococcaceae</taxon>
        <taxon>Zhihengliuella</taxon>
    </lineage>
</organism>
<reference evidence="4" key="1">
    <citation type="submission" date="2020-11" db="EMBL/GenBank/DDBJ databases">
        <title>Sequencing the genomes of 1000 actinobacteria strains.</title>
        <authorList>
            <person name="Klenk H.-P."/>
        </authorList>
    </citation>
    <scope>NUCLEOTIDE SEQUENCE</scope>
    <source>
        <strain evidence="4">DSM 26152</strain>
    </source>
</reference>
<dbReference type="SUPFAM" id="SSF53850">
    <property type="entry name" value="Periplasmic binding protein-like II"/>
    <property type="match status" value="1"/>
</dbReference>
<keyword evidence="3" id="KW-0732">Signal</keyword>
<dbReference type="InterPro" id="IPR050490">
    <property type="entry name" value="Bact_solute-bd_prot1"/>
</dbReference>
<dbReference type="Proteomes" id="UP000625033">
    <property type="component" value="Unassembled WGS sequence"/>
</dbReference>
<dbReference type="InterPro" id="IPR006059">
    <property type="entry name" value="SBP"/>
</dbReference>
<keyword evidence="5" id="KW-1185">Reference proteome</keyword>
<comment type="caution">
    <text evidence="4">The sequence shown here is derived from an EMBL/GenBank/DDBJ whole genome shotgun (WGS) entry which is preliminary data.</text>
</comment>
<evidence type="ECO:0000256" key="1">
    <source>
        <dbReference type="ARBA" id="ARBA00008520"/>
    </source>
</evidence>
<evidence type="ECO:0000313" key="5">
    <source>
        <dbReference type="Proteomes" id="UP000625033"/>
    </source>
</evidence>
<sequence>MKNGKRRLATTLSMAGVGALALTGCVGDMDPQAGEDVDCAAYEQYGTFEGEEVSIYATILDVEADRLNESWADFEACTGIDIAYEGSSEFETQINVRAQGGNAPDLAFFPQPGLLASMVEQGHLLPAPEEVEANVDEYWSEDWKGYGTVDGEFYAAPLMANIKGYVWYQPSFFTDNGYEVPATLDEMDDLTAQIASDGFMPWCVGFGSGEATGWPGTDWVEDYVLRLHGPEVYDQWINHEIPFDDPQIVEALGRVGDLIKNDEYVNGGWGDVSTITGTDFGDAGMPVLDGECAMHHQASFYAGFWPEETEIAEDGDVYAFITPGVDEGANAVTGGGELVGAFNESEAITAVQTFLSSSEWANLRVSLGGVISANNGVDPANAESSGQLLVDAIGTLQDPETTFRFDGSDLMPGAVGAGTFWKAMVDWISGEDSEKVLGEVESSWN</sequence>
<dbReference type="Pfam" id="PF01547">
    <property type="entry name" value="SBP_bac_1"/>
    <property type="match status" value="1"/>
</dbReference>
<comment type="similarity">
    <text evidence="1">Belongs to the bacterial solute-binding protein 1 family.</text>
</comment>
<dbReference type="PANTHER" id="PTHR43649:SF29">
    <property type="entry name" value="OSMOPROTECTIVE COMPOUNDS-BINDING PROTEIN GGTB"/>
    <property type="match status" value="1"/>
</dbReference>
<dbReference type="AlphaFoldDB" id="A0A931DB09"/>
<dbReference type="Gene3D" id="3.40.190.10">
    <property type="entry name" value="Periplasmic binding protein-like II"/>
    <property type="match status" value="2"/>
</dbReference>
<protein>
    <submittedName>
        <fullName evidence="4">Alpha-glucoside transport system substrate-binding protein</fullName>
    </submittedName>
</protein>